<evidence type="ECO:0000313" key="1">
    <source>
        <dbReference type="EMBL" id="MBL1103025.1"/>
    </source>
</evidence>
<keyword evidence="2" id="KW-1185">Reference proteome</keyword>
<gene>
    <name evidence="1" type="ORF">JK361_00090</name>
</gene>
<sequence length="199" mass="20884">MGPPQLSLAWALAEAQAHHLAGLGIFARAERSAAKQRAEADAPLYLAAEEARLHSVHQRLVAEADQWRRCLLGNDEETVCETVDYAFSDNPAAGCALGVSGLQSLLDHAQDDPAQGDATLADLDGDLRAHVPDAHSAHSPDHYRIRPFAEWKSQATLSPCMAPGHTAATAGFVPAPPSHAPATALASACPQCKTCPGTS</sequence>
<proteinExistence type="predicted"/>
<dbReference type="Proteomes" id="UP000621386">
    <property type="component" value="Unassembled WGS sequence"/>
</dbReference>
<evidence type="ECO:0000313" key="2">
    <source>
        <dbReference type="Proteomes" id="UP000621386"/>
    </source>
</evidence>
<organism evidence="1 2">
    <name type="scientific">Streptomyces musisoli</name>
    <dbReference type="NCBI Taxonomy" id="2802280"/>
    <lineage>
        <taxon>Bacteria</taxon>
        <taxon>Bacillati</taxon>
        <taxon>Actinomycetota</taxon>
        <taxon>Actinomycetes</taxon>
        <taxon>Kitasatosporales</taxon>
        <taxon>Streptomycetaceae</taxon>
        <taxon>Streptomyces</taxon>
    </lineage>
</organism>
<comment type="caution">
    <text evidence="1">The sequence shown here is derived from an EMBL/GenBank/DDBJ whole genome shotgun (WGS) entry which is preliminary data.</text>
</comment>
<dbReference type="RefSeq" id="WP_201813504.1">
    <property type="nucleotide sequence ID" value="NZ_JAERRH010000001.1"/>
</dbReference>
<accession>A0ABS1NSE8</accession>
<protein>
    <submittedName>
        <fullName evidence="1">Uncharacterized protein</fullName>
    </submittedName>
</protein>
<name>A0ABS1NSE8_9ACTN</name>
<dbReference type="EMBL" id="JAERRH010000001">
    <property type="protein sequence ID" value="MBL1103025.1"/>
    <property type="molecule type" value="Genomic_DNA"/>
</dbReference>
<reference evidence="1 2" key="1">
    <citation type="submission" date="2021-01" db="EMBL/GenBank/DDBJ databases">
        <title>WGS of actinomycetes isolated from Thailand.</title>
        <authorList>
            <person name="Thawai C."/>
        </authorList>
    </citation>
    <scope>NUCLEOTIDE SEQUENCE [LARGE SCALE GENOMIC DNA]</scope>
    <source>
        <strain evidence="1 2">CH5-8</strain>
    </source>
</reference>